<dbReference type="GO" id="GO:0046872">
    <property type="term" value="F:metal ion binding"/>
    <property type="evidence" value="ECO:0007669"/>
    <property type="project" value="UniProtKB-KW"/>
</dbReference>
<dbReference type="GO" id="GO:0019677">
    <property type="term" value="P:NAD+ catabolic process"/>
    <property type="evidence" value="ECO:0007669"/>
    <property type="project" value="TreeGrafter"/>
</dbReference>
<dbReference type="InterPro" id="IPR000086">
    <property type="entry name" value="NUDIX_hydrolase_dom"/>
</dbReference>
<evidence type="ECO:0000259" key="10">
    <source>
        <dbReference type="PROSITE" id="PS51462"/>
    </source>
</evidence>
<evidence type="ECO:0000313" key="12">
    <source>
        <dbReference type="Proteomes" id="UP001301140"/>
    </source>
</evidence>
<dbReference type="PANTHER" id="PTHR42904:SF6">
    <property type="entry name" value="NAD-CAPPED RNA HYDROLASE NUDT12"/>
    <property type="match status" value="1"/>
</dbReference>
<sequence>MLRPPSPPHVYSGAAFDRAALRRRDAAWLEACRRDPQTRIVFLSGLAVPVDGPEEAPRLRALRLGEIAAELPDEAVFLGIHEGAPHFAVDLPPPPSLRRFVELRSVGLLLPTAEAGLLALARALRHWHEGHRFCGACGAPTRAVEAGHARRCDPCERTVFPRTDPAVIVLVTRGEHCVLGRAGRFPEGMYSTLAGFVEPGETLEECLAREVMEEVGILVERPVYRSSQPWPFPQSLMLGFRAEARSEAIRIDPEEIEDARWFSRAELAQPARRPVRLPSEDSIARFLIEEWLAEG</sequence>
<dbReference type="PROSITE" id="PS00893">
    <property type="entry name" value="NUDIX_BOX"/>
    <property type="match status" value="1"/>
</dbReference>
<dbReference type="AlphaFoldDB" id="A0AAP3XPQ3"/>
<accession>A0AAP3XPQ3</accession>
<evidence type="ECO:0000256" key="3">
    <source>
        <dbReference type="ARBA" id="ARBA00009595"/>
    </source>
</evidence>
<dbReference type="GO" id="GO:0006742">
    <property type="term" value="P:NADP+ catabolic process"/>
    <property type="evidence" value="ECO:0007669"/>
    <property type="project" value="TreeGrafter"/>
</dbReference>
<dbReference type="InterPro" id="IPR020084">
    <property type="entry name" value="NUDIX_hydrolase_CS"/>
</dbReference>
<organism evidence="11 12">
    <name type="scientific">Marinimicrococcus flavescens</name>
    <dbReference type="NCBI Taxonomy" id="3031815"/>
    <lineage>
        <taxon>Bacteria</taxon>
        <taxon>Pseudomonadati</taxon>
        <taxon>Pseudomonadota</taxon>
        <taxon>Alphaproteobacteria</taxon>
        <taxon>Geminicoccales</taxon>
        <taxon>Geminicoccaceae</taxon>
        <taxon>Marinimicrococcus</taxon>
    </lineage>
</organism>
<evidence type="ECO:0000313" key="11">
    <source>
        <dbReference type="EMBL" id="MDF1585659.1"/>
    </source>
</evidence>
<dbReference type="RefSeq" id="WP_327788078.1">
    <property type="nucleotide sequence ID" value="NZ_JARGEQ010000040.1"/>
</dbReference>
<reference evidence="11 12" key="1">
    <citation type="submission" date="2023-03" db="EMBL/GenBank/DDBJ databases">
        <title>YIM 152171 draft genome.</title>
        <authorList>
            <person name="Yang Z."/>
        </authorList>
    </citation>
    <scope>NUCLEOTIDE SEQUENCE [LARGE SCALE GENOMIC DNA]</scope>
    <source>
        <strain evidence="11 12">YIM 152171</strain>
    </source>
</reference>
<keyword evidence="7" id="KW-0460">Magnesium</keyword>
<comment type="cofactor">
    <cofactor evidence="1">
        <name>Mg(2+)</name>
        <dbReference type="ChEBI" id="CHEBI:18420"/>
    </cofactor>
</comment>
<dbReference type="PANTHER" id="PTHR42904">
    <property type="entry name" value="NUDIX HYDROLASE, NUDC SUBFAMILY"/>
    <property type="match status" value="1"/>
</dbReference>
<evidence type="ECO:0000256" key="7">
    <source>
        <dbReference type="ARBA" id="ARBA00022842"/>
    </source>
</evidence>
<dbReference type="Gene3D" id="3.90.79.20">
    <property type="match status" value="1"/>
</dbReference>
<dbReference type="PROSITE" id="PS51462">
    <property type="entry name" value="NUDIX"/>
    <property type="match status" value="1"/>
</dbReference>
<comment type="similarity">
    <text evidence="3">Belongs to the Nudix hydrolase family. NudC subfamily.</text>
</comment>
<evidence type="ECO:0000256" key="9">
    <source>
        <dbReference type="ARBA" id="ARBA00023679"/>
    </source>
</evidence>
<comment type="catalytic activity">
    <reaction evidence="9">
        <text>a 5'-end NAD(+)-phospho-ribonucleoside in mRNA + H2O = a 5'-end phospho-adenosine-phospho-ribonucleoside in mRNA + beta-nicotinamide D-ribonucleotide + 2 H(+)</text>
        <dbReference type="Rhea" id="RHEA:60876"/>
        <dbReference type="Rhea" id="RHEA-COMP:15698"/>
        <dbReference type="Rhea" id="RHEA-COMP:15719"/>
        <dbReference type="ChEBI" id="CHEBI:14649"/>
        <dbReference type="ChEBI" id="CHEBI:15377"/>
        <dbReference type="ChEBI" id="CHEBI:15378"/>
        <dbReference type="ChEBI" id="CHEBI:144029"/>
        <dbReference type="ChEBI" id="CHEBI:144051"/>
    </reaction>
    <physiologicalReaction direction="left-to-right" evidence="9">
        <dbReference type="Rhea" id="RHEA:60877"/>
    </physiologicalReaction>
</comment>
<evidence type="ECO:0000256" key="6">
    <source>
        <dbReference type="ARBA" id="ARBA00022801"/>
    </source>
</evidence>
<dbReference type="InterPro" id="IPR015375">
    <property type="entry name" value="NADH_PPase-like_N"/>
</dbReference>
<dbReference type="InterPro" id="IPR015797">
    <property type="entry name" value="NUDIX_hydrolase-like_dom_sf"/>
</dbReference>
<dbReference type="Pfam" id="PF09296">
    <property type="entry name" value="NUDIX-like"/>
    <property type="match status" value="1"/>
</dbReference>
<keyword evidence="12" id="KW-1185">Reference proteome</keyword>
<dbReference type="SUPFAM" id="SSF55811">
    <property type="entry name" value="Nudix"/>
    <property type="match status" value="1"/>
</dbReference>
<dbReference type="NCBIfam" id="NF001299">
    <property type="entry name" value="PRK00241.1"/>
    <property type="match status" value="1"/>
</dbReference>
<gene>
    <name evidence="11" type="primary">nudC</name>
    <name evidence="11" type="ORF">PZ740_04565</name>
</gene>
<feature type="domain" description="Nudix hydrolase" evidence="10">
    <location>
        <begin position="161"/>
        <end position="284"/>
    </location>
</feature>
<dbReference type="Pfam" id="PF00293">
    <property type="entry name" value="NUDIX"/>
    <property type="match status" value="1"/>
</dbReference>
<protein>
    <recommendedName>
        <fullName evidence="4">NAD(+) diphosphatase</fullName>
        <ecNumber evidence="4">3.6.1.22</ecNumber>
    </recommendedName>
</protein>
<keyword evidence="5" id="KW-0479">Metal-binding</keyword>
<dbReference type="EMBL" id="JARGEQ010000040">
    <property type="protein sequence ID" value="MDF1585659.1"/>
    <property type="molecule type" value="Genomic_DNA"/>
</dbReference>
<dbReference type="InterPro" id="IPR049734">
    <property type="entry name" value="NudC-like_C"/>
</dbReference>
<dbReference type="GO" id="GO:0035529">
    <property type="term" value="F:NADH pyrophosphatase activity"/>
    <property type="evidence" value="ECO:0007669"/>
    <property type="project" value="TreeGrafter"/>
</dbReference>
<comment type="caution">
    <text evidence="11">The sequence shown here is derived from an EMBL/GenBank/DDBJ whole genome shotgun (WGS) entry which is preliminary data.</text>
</comment>
<dbReference type="InterPro" id="IPR050241">
    <property type="entry name" value="NAD-cap_RNA_hydrolase_NudC"/>
</dbReference>
<keyword evidence="8" id="KW-0520">NAD</keyword>
<dbReference type="InterPro" id="IPR015376">
    <property type="entry name" value="Znr_NADH_PPase"/>
</dbReference>
<dbReference type="CDD" id="cd03429">
    <property type="entry name" value="NUDIX_NADH_pyrophosphatase_Nudt13"/>
    <property type="match status" value="1"/>
</dbReference>
<keyword evidence="6 11" id="KW-0378">Hydrolase</keyword>
<dbReference type="GO" id="GO:0005829">
    <property type="term" value="C:cytosol"/>
    <property type="evidence" value="ECO:0007669"/>
    <property type="project" value="TreeGrafter"/>
</dbReference>
<dbReference type="EC" id="3.6.1.22" evidence="4"/>
<evidence type="ECO:0000256" key="8">
    <source>
        <dbReference type="ARBA" id="ARBA00023027"/>
    </source>
</evidence>
<dbReference type="Proteomes" id="UP001301140">
    <property type="component" value="Unassembled WGS sequence"/>
</dbReference>
<comment type="cofactor">
    <cofactor evidence="2">
        <name>Zn(2+)</name>
        <dbReference type="ChEBI" id="CHEBI:29105"/>
    </cofactor>
</comment>
<evidence type="ECO:0000256" key="5">
    <source>
        <dbReference type="ARBA" id="ARBA00022723"/>
    </source>
</evidence>
<dbReference type="Pfam" id="PF09297">
    <property type="entry name" value="Zn_ribbon_NUD"/>
    <property type="match status" value="1"/>
</dbReference>
<evidence type="ECO:0000256" key="1">
    <source>
        <dbReference type="ARBA" id="ARBA00001946"/>
    </source>
</evidence>
<dbReference type="Gene3D" id="3.90.79.10">
    <property type="entry name" value="Nucleoside Triphosphate Pyrophosphohydrolase"/>
    <property type="match status" value="1"/>
</dbReference>
<evidence type="ECO:0000256" key="4">
    <source>
        <dbReference type="ARBA" id="ARBA00012381"/>
    </source>
</evidence>
<name>A0AAP3XPQ3_9PROT</name>
<evidence type="ECO:0000256" key="2">
    <source>
        <dbReference type="ARBA" id="ARBA00001947"/>
    </source>
</evidence>
<proteinExistence type="inferred from homology"/>